<keyword evidence="6 7" id="KW-0342">GTP-binding</keyword>
<dbReference type="GO" id="GO:0005829">
    <property type="term" value="C:cytosol"/>
    <property type="evidence" value="ECO:0007669"/>
    <property type="project" value="TreeGrafter"/>
</dbReference>
<dbReference type="PANTHER" id="PTHR42698:SF1">
    <property type="entry name" value="GTPASE ERA, MITOCHONDRIAL"/>
    <property type="match status" value="1"/>
</dbReference>
<keyword evidence="5 7" id="KW-0694">RNA-binding</keyword>
<dbReference type="InterPro" id="IPR005662">
    <property type="entry name" value="GTPase_Era-like"/>
</dbReference>
<dbReference type="CDD" id="cd22534">
    <property type="entry name" value="KH-II_Era"/>
    <property type="match status" value="1"/>
</dbReference>
<dbReference type="GO" id="GO:0005525">
    <property type="term" value="F:GTP binding"/>
    <property type="evidence" value="ECO:0007669"/>
    <property type="project" value="UniProtKB-UniRule"/>
</dbReference>
<dbReference type="NCBIfam" id="TIGR00436">
    <property type="entry name" value="era"/>
    <property type="match status" value="1"/>
</dbReference>
<evidence type="ECO:0000259" key="10">
    <source>
        <dbReference type="PROSITE" id="PS50823"/>
    </source>
</evidence>
<dbReference type="Pfam" id="PF07650">
    <property type="entry name" value="KH_2"/>
    <property type="match status" value="1"/>
</dbReference>
<keyword evidence="3 7" id="KW-0690">Ribosome biogenesis</keyword>
<dbReference type="InterPro" id="IPR005225">
    <property type="entry name" value="Small_GTP-bd"/>
</dbReference>
<dbReference type="InterPro" id="IPR004044">
    <property type="entry name" value="KH_dom_type_2"/>
</dbReference>
<dbReference type="GO" id="GO:0070181">
    <property type="term" value="F:small ribosomal subunit rRNA binding"/>
    <property type="evidence" value="ECO:0007669"/>
    <property type="project" value="UniProtKB-UniRule"/>
</dbReference>
<accession>A0A1K1QWS4</accession>
<evidence type="ECO:0000256" key="5">
    <source>
        <dbReference type="ARBA" id="ARBA00022884"/>
    </source>
</evidence>
<feature type="domain" description="KH type-2" evidence="10">
    <location>
        <begin position="193"/>
        <end position="277"/>
    </location>
</feature>
<dbReference type="PRINTS" id="PR00326">
    <property type="entry name" value="GTP1OBG"/>
</dbReference>
<sequence length="294" mass="33985">MTHKAGFVNIIGNPNVGKSTLMNAFVGEKLSIITSKAQTTRHRILGIVNGDDFQVILSDTPGIIKPAYELQSSMMDFVKTAFEDADILIYMVEIGERALKDEAFFNKLKNTKIPVLLLLNKIDASEQEKLEEQVQYWQEQLPTAEIHPISALMNFNVKEVFLRIIELLPASHPYYPKDQLTDKPERFFVNETIREKILQFYKKEVPYAVEIDTEEFFEDEEIIRMRAVIMVERDSQKGIIIGHKGSALKRVGVEARKDLEKFFDKQVHLELYVKVNKNWRSNANQLKRFGYNKG</sequence>
<evidence type="ECO:0000256" key="2">
    <source>
        <dbReference type="ARBA" id="ARBA00020484"/>
    </source>
</evidence>
<dbReference type="GO" id="GO:0000028">
    <property type="term" value="P:ribosomal small subunit assembly"/>
    <property type="evidence" value="ECO:0007669"/>
    <property type="project" value="TreeGrafter"/>
</dbReference>
<feature type="binding site" evidence="7">
    <location>
        <begin position="12"/>
        <end position="19"/>
    </location>
    <ligand>
        <name>GTP</name>
        <dbReference type="ChEBI" id="CHEBI:37565"/>
    </ligand>
</feature>
<dbReference type="InterPro" id="IPR015946">
    <property type="entry name" value="KH_dom-like_a/b"/>
</dbReference>
<comment type="subcellular location">
    <subcellularLocation>
        <location evidence="7">Cytoplasm</location>
    </subcellularLocation>
    <subcellularLocation>
        <location evidence="7">Cell membrane</location>
        <topology evidence="7">Peripheral membrane protein</topology>
    </subcellularLocation>
</comment>
<dbReference type="SUPFAM" id="SSF52540">
    <property type="entry name" value="P-loop containing nucleoside triphosphate hydrolases"/>
    <property type="match status" value="1"/>
</dbReference>
<keyword evidence="7" id="KW-0699">rRNA-binding</keyword>
<evidence type="ECO:0000313" key="12">
    <source>
        <dbReference type="EMBL" id="SFW64394.1"/>
    </source>
</evidence>
<dbReference type="OrthoDB" id="9805918at2"/>
<feature type="binding site" evidence="7">
    <location>
        <begin position="120"/>
        <end position="123"/>
    </location>
    <ligand>
        <name>GTP</name>
        <dbReference type="ChEBI" id="CHEBI:37565"/>
    </ligand>
</feature>
<evidence type="ECO:0000256" key="4">
    <source>
        <dbReference type="ARBA" id="ARBA00022741"/>
    </source>
</evidence>
<dbReference type="SUPFAM" id="SSF54814">
    <property type="entry name" value="Prokaryotic type KH domain (KH-domain type II)"/>
    <property type="match status" value="1"/>
</dbReference>
<keyword evidence="7" id="KW-0472">Membrane</keyword>
<dbReference type="NCBIfam" id="TIGR00231">
    <property type="entry name" value="small_GTP"/>
    <property type="match status" value="1"/>
</dbReference>
<dbReference type="InterPro" id="IPR030388">
    <property type="entry name" value="G_ERA_dom"/>
</dbReference>
<evidence type="ECO:0000256" key="1">
    <source>
        <dbReference type="ARBA" id="ARBA00007921"/>
    </source>
</evidence>
<dbReference type="Gene3D" id="3.30.300.20">
    <property type="match status" value="1"/>
</dbReference>
<dbReference type="CDD" id="cd04163">
    <property type="entry name" value="Era"/>
    <property type="match status" value="1"/>
</dbReference>
<dbReference type="Gene3D" id="3.40.50.300">
    <property type="entry name" value="P-loop containing nucleotide triphosphate hydrolases"/>
    <property type="match status" value="1"/>
</dbReference>
<feature type="binding site" evidence="7">
    <location>
        <begin position="59"/>
        <end position="63"/>
    </location>
    <ligand>
        <name>GTP</name>
        <dbReference type="ChEBI" id="CHEBI:37565"/>
    </ligand>
</feature>
<keyword evidence="7" id="KW-0963">Cytoplasm</keyword>
<organism evidence="12 13">
    <name type="scientific">Cellulophaga fucicola</name>
    <dbReference type="NCBI Taxonomy" id="76595"/>
    <lineage>
        <taxon>Bacteria</taxon>
        <taxon>Pseudomonadati</taxon>
        <taxon>Bacteroidota</taxon>
        <taxon>Flavobacteriia</taxon>
        <taxon>Flavobacteriales</taxon>
        <taxon>Flavobacteriaceae</taxon>
        <taxon>Cellulophaga</taxon>
    </lineage>
</organism>
<dbReference type="GO" id="GO:0005886">
    <property type="term" value="C:plasma membrane"/>
    <property type="evidence" value="ECO:0007669"/>
    <property type="project" value="UniProtKB-SubCell"/>
</dbReference>
<dbReference type="FunFam" id="3.30.300.20:FF:000003">
    <property type="entry name" value="GTPase Era"/>
    <property type="match status" value="1"/>
</dbReference>
<feature type="region of interest" description="G1" evidence="8">
    <location>
        <begin position="12"/>
        <end position="19"/>
    </location>
</feature>
<dbReference type="InterPro" id="IPR009019">
    <property type="entry name" value="KH_sf_prok-type"/>
</dbReference>
<keyword evidence="4 7" id="KW-0547">Nucleotide-binding</keyword>
<name>A0A1K1QWS4_9FLAO</name>
<dbReference type="HAMAP" id="MF_00367">
    <property type="entry name" value="GTPase_Era"/>
    <property type="match status" value="1"/>
</dbReference>
<dbReference type="RefSeq" id="WP_072304675.1">
    <property type="nucleotide sequence ID" value="NZ_CBDUMO010000073.1"/>
</dbReference>
<proteinExistence type="inferred from homology"/>
<dbReference type="InterPro" id="IPR027417">
    <property type="entry name" value="P-loop_NTPase"/>
</dbReference>
<keyword evidence="13" id="KW-1185">Reference proteome</keyword>
<comment type="subunit">
    <text evidence="7">Monomer.</text>
</comment>
<keyword evidence="7" id="KW-1003">Cell membrane</keyword>
<feature type="region of interest" description="G3" evidence="8">
    <location>
        <begin position="59"/>
        <end position="62"/>
    </location>
</feature>
<feature type="domain" description="Era-type G" evidence="11">
    <location>
        <begin position="4"/>
        <end position="173"/>
    </location>
</feature>
<evidence type="ECO:0000256" key="6">
    <source>
        <dbReference type="ARBA" id="ARBA00023134"/>
    </source>
</evidence>
<dbReference type="Pfam" id="PF01926">
    <property type="entry name" value="MMR_HSR1"/>
    <property type="match status" value="1"/>
</dbReference>
<evidence type="ECO:0000256" key="7">
    <source>
        <dbReference type="HAMAP-Rule" id="MF_00367"/>
    </source>
</evidence>
<feature type="region of interest" description="G5" evidence="8">
    <location>
        <begin position="149"/>
        <end position="151"/>
    </location>
</feature>
<evidence type="ECO:0000256" key="8">
    <source>
        <dbReference type="PROSITE-ProRule" id="PRU01050"/>
    </source>
</evidence>
<gene>
    <name evidence="7" type="primary">era</name>
    <name evidence="12" type="ORF">SAMN05660313_03057</name>
</gene>
<dbReference type="PANTHER" id="PTHR42698">
    <property type="entry name" value="GTPASE ERA"/>
    <property type="match status" value="1"/>
</dbReference>
<feature type="region of interest" description="G4" evidence="8">
    <location>
        <begin position="120"/>
        <end position="123"/>
    </location>
</feature>
<dbReference type="PROSITE" id="PS51713">
    <property type="entry name" value="G_ERA"/>
    <property type="match status" value="1"/>
</dbReference>
<evidence type="ECO:0000256" key="3">
    <source>
        <dbReference type="ARBA" id="ARBA00022517"/>
    </source>
</evidence>
<comment type="similarity">
    <text evidence="1 7 8 9">Belongs to the TRAFAC class TrmE-Era-EngA-EngB-Septin-like GTPase superfamily. Era GTPase family.</text>
</comment>
<dbReference type="EMBL" id="FPIY01000005">
    <property type="protein sequence ID" value="SFW64394.1"/>
    <property type="molecule type" value="Genomic_DNA"/>
</dbReference>
<dbReference type="AlphaFoldDB" id="A0A1K1QWS4"/>
<dbReference type="GO" id="GO:0043024">
    <property type="term" value="F:ribosomal small subunit binding"/>
    <property type="evidence" value="ECO:0007669"/>
    <property type="project" value="TreeGrafter"/>
</dbReference>
<dbReference type="PROSITE" id="PS50823">
    <property type="entry name" value="KH_TYPE_2"/>
    <property type="match status" value="1"/>
</dbReference>
<evidence type="ECO:0000259" key="11">
    <source>
        <dbReference type="PROSITE" id="PS51713"/>
    </source>
</evidence>
<protein>
    <recommendedName>
        <fullName evidence="2 7">GTPase Era</fullName>
    </recommendedName>
</protein>
<evidence type="ECO:0000256" key="9">
    <source>
        <dbReference type="RuleBase" id="RU003761"/>
    </source>
</evidence>
<reference evidence="13" key="1">
    <citation type="submission" date="2016-11" db="EMBL/GenBank/DDBJ databases">
        <authorList>
            <person name="Varghese N."/>
            <person name="Submissions S."/>
        </authorList>
    </citation>
    <scope>NUCLEOTIDE SEQUENCE [LARGE SCALE GENOMIC DNA]</scope>
    <source>
        <strain evidence="13">DSM 24786</strain>
    </source>
</reference>
<dbReference type="GO" id="GO:0003924">
    <property type="term" value="F:GTPase activity"/>
    <property type="evidence" value="ECO:0007669"/>
    <property type="project" value="UniProtKB-UniRule"/>
</dbReference>
<dbReference type="Proteomes" id="UP000183257">
    <property type="component" value="Unassembled WGS sequence"/>
</dbReference>
<dbReference type="InterPro" id="IPR006073">
    <property type="entry name" value="GTP-bd"/>
</dbReference>
<feature type="region of interest" description="G2" evidence="8">
    <location>
        <begin position="38"/>
        <end position="42"/>
    </location>
</feature>
<evidence type="ECO:0000313" key="13">
    <source>
        <dbReference type="Proteomes" id="UP000183257"/>
    </source>
</evidence>
<dbReference type="NCBIfam" id="NF000908">
    <property type="entry name" value="PRK00089.1"/>
    <property type="match status" value="1"/>
</dbReference>
<comment type="function">
    <text evidence="7">An essential GTPase that binds both GDP and GTP, with rapid nucleotide exchange. Plays a role in 16S rRNA processing and 30S ribosomal subunit biogenesis and possibly also in cell cycle regulation and energy metabolism.</text>
</comment>
<dbReference type="STRING" id="76595.SAMN05660313_03057"/>